<evidence type="ECO:0000313" key="3">
    <source>
        <dbReference type="Proteomes" id="UP001189624"/>
    </source>
</evidence>
<evidence type="ECO:0000256" key="1">
    <source>
        <dbReference type="SAM" id="MobiDB-lite"/>
    </source>
</evidence>
<protein>
    <submittedName>
        <fullName evidence="2">Uncharacterized protein</fullName>
    </submittedName>
</protein>
<feature type="region of interest" description="Disordered" evidence="1">
    <location>
        <begin position="1"/>
        <end position="24"/>
    </location>
</feature>
<feature type="compositionally biased region" description="Basic and acidic residues" evidence="1">
    <location>
        <begin position="8"/>
        <end position="24"/>
    </location>
</feature>
<name>A0AA86S878_9FABA</name>
<reference evidence="2" key="1">
    <citation type="submission" date="2023-10" db="EMBL/GenBank/DDBJ databases">
        <authorList>
            <person name="Domelevo Entfellner J.-B."/>
        </authorList>
    </citation>
    <scope>NUCLEOTIDE SEQUENCE</scope>
</reference>
<dbReference type="EMBL" id="OY731401">
    <property type="protein sequence ID" value="CAJ1947210.1"/>
    <property type="molecule type" value="Genomic_DNA"/>
</dbReference>
<dbReference type="AlphaFoldDB" id="A0AA86S878"/>
<organism evidence="2 3">
    <name type="scientific">Sphenostylis stenocarpa</name>
    <dbReference type="NCBI Taxonomy" id="92480"/>
    <lineage>
        <taxon>Eukaryota</taxon>
        <taxon>Viridiplantae</taxon>
        <taxon>Streptophyta</taxon>
        <taxon>Embryophyta</taxon>
        <taxon>Tracheophyta</taxon>
        <taxon>Spermatophyta</taxon>
        <taxon>Magnoliopsida</taxon>
        <taxon>eudicotyledons</taxon>
        <taxon>Gunneridae</taxon>
        <taxon>Pentapetalae</taxon>
        <taxon>rosids</taxon>
        <taxon>fabids</taxon>
        <taxon>Fabales</taxon>
        <taxon>Fabaceae</taxon>
        <taxon>Papilionoideae</taxon>
        <taxon>50 kb inversion clade</taxon>
        <taxon>NPAAA clade</taxon>
        <taxon>indigoferoid/millettioid clade</taxon>
        <taxon>Phaseoleae</taxon>
        <taxon>Sphenostylis</taxon>
    </lineage>
</organism>
<proteinExistence type="predicted"/>
<dbReference type="Proteomes" id="UP001189624">
    <property type="component" value="Chromosome 4"/>
</dbReference>
<dbReference type="Gramene" id="rna-AYBTSS11_LOCUS12543">
    <property type="protein sequence ID" value="CAJ1947210.1"/>
    <property type="gene ID" value="gene-AYBTSS11_LOCUS12543"/>
</dbReference>
<gene>
    <name evidence="2" type="ORF">AYBTSS11_LOCUS12543</name>
</gene>
<accession>A0AA86S878</accession>
<sequence length="81" mass="9210">MVKKSKRKMENLGKKENEGERKDRGLGLVQRGVELRLEEEKWVRCVVDEGLLERDTSLMSPIVTVPYEVVGPGSIHADDNM</sequence>
<evidence type="ECO:0000313" key="2">
    <source>
        <dbReference type="EMBL" id="CAJ1947210.1"/>
    </source>
</evidence>
<keyword evidence="3" id="KW-1185">Reference proteome</keyword>